<dbReference type="Proteomes" id="UP000886741">
    <property type="component" value="Unassembled WGS sequence"/>
</dbReference>
<evidence type="ECO:0000256" key="3">
    <source>
        <dbReference type="ARBA" id="ARBA00022884"/>
    </source>
</evidence>
<evidence type="ECO:0000259" key="6">
    <source>
        <dbReference type="Pfam" id="PF05670"/>
    </source>
</evidence>
<dbReference type="PANTHER" id="PTHR15239:SF6">
    <property type="entry name" value="RIBOSOME QUALITY CONTROL COMPLEX SUBUNIT NEMF"/>
    <property type="match status" value="1"/>
</dbReference>
<name>A0A9D1JTM5_9FIRM</name>
<evidence type="ECO:0000256" key="1">
    <source>
        <dbReference type="ARBA" id="ARBA00022555"/>
    </source>
</evidence>
<reference evidence="7" key="1">
    <citation type="submission" date="2020-10" db="EMBL/GenBank/DDBJ databases">
        <authorList>
            <person name="Gilroy R."/>
        </authorList>
    </citation>
    <scope>NUCLEOTIDE SEQUENCE</scope>
    <source>
        <strain evidence="7">ChiBcec16-1751</strain>
    </source>
</reference>
<evidence type="ECO:0000256" key="2">
    <source>
        <dbReference type="ARBA" id="ARBA00022730"/>
    </source>
</evidence>
<keyword evidence="1 5" id="KW-0820">tRNA-binding</keyword>
<dbReference type="Pfam" id="PF05833">
    <property type="entry name" value="NFACT_N"/>
    <property type="match status" value="1"/>
</dbReference>
<organism evidence="7 8">
    <name type="scientific">Candidatus Avoscillospira avistercoris</name>
    <dbReference type="NCBI Taxonomy" id="2840707"/>
    <lineage>
        <taxon>Bacteria</taxon>
        <taxon>Bacillati</taxon>
        <taxon>Bacillota</taxon>
        <taxon>Clostridia</taxon>
        <taxon>Eubacteriales</taxon>
        <taxon>Oscillospiraceae</taxon>
        <taxon>Oscillospiraceae incertae sedis</taxon>
        <taxon>Candidatus Avoscillospira</taxon>
    </lineage>
</organism>
<dbReference type="InterPro" id="IPR043682">
    <property type="entry name" value="RqcH_bacterial"/>
</dbReference>
<protein>
    <recommendedName>
        <fullName evidence="5">Rqc2 homolog RqcH</fullName>
        <shortName evidence="5">RqcH</shortName>
    </recommendedName>
</protein>
<keyword evidence="3 5" id="KW-0694">RNA-binding</keyword>
<dbReference type="GO" id="GO:0043023">
    <property type="term" value="F:ribosomal large subunit binding"/>
    <property type="evidence" value="ECO:0007669"/>
    <property type="project" value="UniProtKB-UniRule"/>
</dbReference>
<accession>A0A9D1JTM5</accession>
<dbReference type="InterPro" id="IPR008532">
    <property type="entry name" value="NFACT_RNA-bd"/>
</dbReference>
<dbReference type="FunFam" id="2.30.310.10:FF:000004">
    <property type="entry name" value="Fibronectin-binding protein A"/>
    <property type="match status" value="1"/>
</dbReference>
<dbReference type="GO" id="GO:0019843">
    <property type="term" value="F:rRNA binding"/>
    <property type="evidence" value="ECO:0007669"/>
    <property type="project" value="UniProtKB-UniRule"/>
</dbReference>
<keyword evidence="4 5" id="KW-0648">Protein biosynthesis</keyword>
<sequence length="583" mass="65923">MPFDAVFLTAVAQELRQGAQGAKVDKVYQPARDQVILQLRARDANRKLLLSASSNTPRAQFTEEPFENPAQPPMFCMLLRKHLVGGRIAEIRQPPMERLLDFVLDCTDEMGEPVQKRLIIEIMGRNSNLILCGGDGRIIDCLRRVDFEMSEKRQVLPGLFYQYPPTQEKRNPAETDRDTILALLRCEAGAIQLDKWLQSHFAALPPVICRELSCGYCGNTECRPTETEYEALADYLAQQFAKLNGPYTPTLLLREGSPKDYSYRSLEQYGALGENETLPTFSALLDRFYASRERGEQVRQKSQAIHKTLTNLRDRTARKLEIQRKELAATYDRERLRQLGDIVTANLHAITRGQPRLTAVDFYDPDMKEIDIPLSPTLSPQQNAAKFYKDYTKAKNAEKMLTGLIEKGEQEHAYFCSVLDALSRAEGEKDIADIRAELTDGGYLKRSGGKKQMKQQPSKPMVFQSDEGYTIYVGRNNRQNDQLTLKTAEKYDLWLHTQKIHGSHVIIDCTGREKPGDVTVTQAAQLAAYYSQAREGHNVPVDVTAVRNVKKPAGGKPGMVIYDHYNTVYVTPDAALADRLRVK</sequence>
<feature type="domain" description="NFACT RNA-binding" evidence="6">
    <location>
        <begin position="459"/>
        <end position="554"/>
    </location>
</feature>
<reference evidence="7" key="2">
    <citation type="journal article" date="2021" name="PeerJ">
        <title>Extensive microbial diversity within the chicken gut microbiome revealed by metagenomics and culture.</title>
        <authorList>
            <person name="Gilroy R."/>
            <person name="Ravi A."/>
            <person name="Getino M."/>
            <person name="Pursley I."/>
            <person name="Horton D.L."/>
            <person name="Alikhan N.F."/>
            <person name="Baker D."/>
            <person name="Gharbi K."/>
            <person name="Hall N."/>
            <person name="Watson M."/>
            <person name="Adriaenssens E.M."/>
            <person name="Foster-Nyarko E."/>
            <person name="Jarju S."/>
            <person name="Secka A."/>
            <person name="Antonio M."/>
            <person name="Oren A."/>
            <person name="Chaudhuri R.R."/>
            <person name="La Ragione R."/>
            <person name="Hildebrand F."/>
            <person name="Pallen M.J."/>
        </authorList>
    </citation>
    <scope>NUCLEOTIDE SEQUENCE</scope>
    <source>
        <strain evidence="7">ChiBcec16-1751</strain>
    </source>
</reference>
<evidence type="ECO:0000313" key="7">
    <source>
        <dbReference type="EMBL" id="HIS64868.1"/>
    </source>
</evidence>
<comment type="function">
    <text evidence="5">Key component of the ribosome quality control system (RQC), a ribosome-associated complex that mediates the extraction of incompletely synthesized nascent chains from stalled ribosomes and their subsequent degradation. RqcH recruits Ala-charged tRNA, and with RqcP directs the elongation of stalled nascent chains on 50S ribosomal subunits, leading to non-templated C-terminal alanine extensions (Ala tail). The Ala tail promotes nascent chain degradation. May add between 1 and at least 8 Ala residues. Binds to stalled 50S ribosomal subunits.</text>
</comment>
<dbReference type="GO" id="GO:0072344">
    <property type="term" value="P:rescue of stalled ribosome"/>
    <property type="evidence" value="ECO:0007669"/>
    <property type="project" value="UniProtKB-UniRule"/>
</dbReference>
<proteinExistence type="inferred from homology"/>
<dbReference type="GO" id="GO:0000049">
    <property type="term" value="F:tRNA binding"/>
    <property type="evidence" value="ECO:0007669"/>
    <property type="project" value="UniProtKB-UniRule"/>
</dbReference>
<dbReference type="EMBL" id="DVJJ01000087">
    <property type="protein sequence ID" value="HIS64868.1"/>
    <property type="molecule type" value="Genomic_DNA"/>
</dbReference>
<dbReference type="Gene3D" id="2.30.310.10">
    <property type="entry name" value="ibrinogen binding protein from staphylococcus aureus domain"/>
    <property type="match status" value="1"/>
</dbReference>
<evidence type="ECO:0000313" key="8">
    <source>
        <dbReference type="Proteomes" id="UP000886741"/>
    </source>
</evidence>
<keyword evidence="2 5" id="KW-0699">rRNA-binding</keyword>
<comment type="similarity">
    <text evidence="5">Belongs to the NEMF family.</text>
</comment>
<dbReference type="InterPro" id="IPR051608">
    <property type="entry name" value="RQC_Subunit_NEMF"/>
</dbReference>
<evidence type="ECO:0000256" key="5">
    <source>
        <dbReference type="HAMAP-Rule" id="MF_00844"/>
    </source>
</evidence>
<evidence type="ECO:0000256" key="4">
    <source>
        <dbReference type="ARBA" id="ARBA00022917"/>
    </source>
</evidence>
<dbReference type="GO" id="GO:1990112">
    <property type="term" value="C:RQC complex"/>
    <property type="evidence" value="ECO:0007669"/>
    <property type="project" value="TreeGrafter"/>
</dbReference>
<comment type="caution">
    <text evidence="7">The sequence shown here is derived from an EMBL/GenBank/DDBJ whole genome shotgun (WGS) entry which is preliminary data.</text>
</comment>
<dbReference type="Pfam" id="PF05670">
    <property type="entry name" value="NFACT-R_1"/>
    <property type="match status" value="1"/>
</dbReference>
<gene>
    <name evidence="5" type="primary">rqcH</name>
    <name evidence="7" type="ORF">IAA83_05800</name>
</gene>
<dbReference type="HAMAP" id="MF_00844_B">
    <property type="entry name" value="RqcH_B"/>
    <property type="match status" value="1"/>
</dbReference>
<comment type="subunit">
    <text evidence="5">Associates with stalled 50S ribosomal subunits. Binds to RqcP.</text>
</comment>
<dbReference type="AlphaFoldDB" id="A0A9D1JTM5"/>
<dbReference type="PANTHER" id="PTHR15239">
    <property type="entry name" value="NUCLEAR EXPORT MEDIATOR FACTOR NEMF"/>
    <property type="match status" value="1"/>
</dbReference>